<evidence type="ECO:0000256" key="10">
    <source>
        <dbReference type="ARBA" id="ARBA00030308"/>
    </source>
</evidence>
<dbReference type="RefSeq" id="WP_311580117.1">
    <property type="nucleotide sequence ID" value="NZ_JAVRIF010000003.1"/>
</dbReference>
<comment type="catalytic activity">
    <reaction evidence="12">
        <text>ADP-D-ribose + H2O = D-ribose 5-phosphate + AMP + 2 H(+)</text>
        <dbReference type="Rhea" id="RHEA:10412"/>
        <dbReference type="ChEBI" id="CHEBI:15377"/>
        <dbReference type="ChEBI" id="CHEBI:15378"/>
        <dbReference type="ChEBI" id="CHEBI:57967"/>
        <dbReference type="ChEBI" id="CHEBI:78346"/>
        <dbReference type="ChEBI" id="CHEBI:456215"/>
        <dbReference type="EC" id="3.6.1.13"/>
    </reaction>
</comment>
<evidence type="ECO:0000256" key="7">
    <source>
        <dbReference type="ARBA" id="ARBA00022842"/>
    </source>
</evidence>
<evidence type="ECO:0000256" key="3">
    <source>
        <dbReference type="ARBA" id="ARBA00012453"/>
    </source>
</evidence>
<dbReference type="EMBL" id="JAVRIF010000003">
    <property type="protein sequence ID" value="MDT0603622.1"/>
    <property type="molecule type" value="Genomic_DNA"/>
</dbReference>
<dbReference type="InterPro" id="IPR015797">
    <property type="entry name" value="NUDIX_hydrolase-like_dom_sf"/>
</dbReference>
<sequence>MNENKNKSTFLRFTHQDVELKERVRKYAGFFNLDQYVIQHTLFSGKKSDVISREVFERGDAVVLIPYDPVLDQVVLIEQFRPGALRAGDTPWMLEFIAGMFEEGEQPVDVAIREAKEEANLDIDENNVIKVMKYLSSPGGMSEAIYLYLATVDSRNVSGVYGLEEEGEDILVHVVKRTQALALLSQGKIANAATVIGLQWLALNYKSIQKK</sequence>
<organism evidence="14 15">
    <name type="scientific">Thalassotalea castellviae</name>
    <dbReference type="NCBI Taxonomy" id="3075612"/>
    <lineage>
        <taxon>Bacteria</taxon>
        <taxon>Pseudomonadati</taxon>
        <taxon>Pseudomonadota</taxon>
        <taxon>Gammaproteobacteria</taxon>
        <taxon>Alteromonadales</taxon>
        <taxon>Colwelliaceae</taxon>
        <taxon>Thalassotalea</taxon>
    </lineage>
</organism>
<comment type="cofactor">
    <cofactor evidence="1">
        <name>Mg(2+)</name>
        <dbReference type="ChEBI" id="CHEBI:18420"/>
    </cofactor>
</comment>
<dbReference type="Pfam" id="PF00293">
    <property type="entry name" value="NUDIX"/>
    <property type="match status" value="1"/>
</dbReference>
<protein>
    <recommendedName>
        <fullName evidence="4">ADP-ribose pyrophosphatase</fullName>
        <ecNumber evidence="3">3.6.1.13</ecNumber>
    </recommendedName>
    <alternativeName>
        <fullName evidence="9">ADP-ribose diphosphatase</fullName>
    </alternativeName>
    <alternativeName>
        <fullName evidence="11">ADP-ribose phosphohydrolase</fullName>
    </alternativeName>
    <alternativeName>
        <fullName evidence="10">Adenosine diphosphoribose pyrophosphatase</fullName>
    </alternativeName>
</protein>
<dbReference type="NCBIfam" id="TIGR00052">
    <property type="entry name" value="nudix-type nucleoside diphosphatase, YffH/AdpP family"/>
    <property type="match status" value="1"/>
</dbReference>
<dbReference type="InterPro" id="IPR004385">
    <property type="entry name" value="NDP_pyrophosphatase"/>
</dbReference>
<dbReference type="InterPro" id="IPR020084">
    <property type="entry name" value="NUDIX_hydrolase_CS"/>
</dbReference>
<evidence type="ECO:0000256" key="8">
    <source>
        <dbReference type="ARBA" id="ARBA00025164"/>
    </source>
</evidence>
<keyword evidence="5" id="KW-0479">Metal-binding</keyword>
<evidence type="ECO:0000256" key="5">
    <source>
        <dbReference type="ARBA" id="ARBA00022723"/>
    </source>
</evidence>
<dbReference type="PROSITE" id="PS00893">
    <property type="entry name" value="NUDIX_BOX"/>
    <property type="match status" value="1"/>
</dbReference>
<comment type="similarity">
    <text evidence="2">Belongs to the Nudix hydrolase family. NudF subfamily.</text>
</comment>
<evidence type="ECO:0000256" key="2">
    <source>
        <dbReference type="ARBA" id="ARBA00007482"/>
    </source>
</evidence>
<keyword evidence="6" id="KW-0378">Hydrolase</keyword>
<reference evidence="14 15" key="1">
    <citation type="submission" date="2023-09" db="EMBL/GenBank/DDBJ databases">
        <authorList>
            <person name="Rey-Velasco X."/>
        </authorList>
    </citation>
    <scope>NUCLEOTIDE SEQUENCE [LARGE SCALE GENOMIC DNA]</scope>
    <source>
        <strain evidence="14 15">W431</strain>
    </source>
</reference>
<dbReference type="InterPro" id="IPR000086">
    <property type="entry name" value="NUDIX_hydrolase_dom"/>
</dbReference>
<comment type="caution">
    <text evidence="14">The sequence shown here is derived from an EMBL/GenBank/DDBJ whole genome shotgun (WGS) entry which is preliminary data.</text>
</comment>
<dbReference type="EC" id="3.6.1.13" evidence="3"/>
<evidence type="ECO:0000256" key="4">
    <source>
        <dbReference type="ARBA" id="ARBA00013297"/>
    </source>
</evidence>
<evidence type="ECO:0000313" key="15">
    <source>
        <dbReference type="Proteomes" id="UP001266357"/>
    </source>
</evidence>
<name>A0ABU3A0B9_9GAMM</name>
<dbReference type="Proteomes" id="UP001266357">
    <property type="component" value="Unassembled WGS sequence"/>
</dbReference>
<keyword evidence="15" id="KW-1185">Reference proteome</keyword>
<dbReference type="SUPFAM" id="SSF55811">
    <property type="entry name" value="Nudix"/>
    <property type="match status" value="1"/>
</dbReference>
<keyword evidence="7" id="KW-0460">Magnesium</keyword>
<accession>A0ABU3A0B9</accession>
<evidence type="ECO:0000256" key="6">
    <source>
        <dbReference type="ARBA" id="ARBA00022801"/>
    </source>
</evidence>
<proteinExistence type="inferred from homology"/>
<dbReference type="PANTHER" id="PTHR11839:SF5">
    <property type="entry name" value="ADP-RIBOSE PYROPHOSPHATASE"/>
    <property type="match status" value="1"/>
</dbReference>
<evidence type="ECO:0000256" key="11">
    <source>
        <dbReference type="ARBA" id="ARBA00033056"/>
    </source>
</evidence>
<feature type="domain" description="Nudix hydrolase" evidence="13">
    <location>
        <begin position="57"/>
        <end position="197"/>
    </location>
</feature>
<dbReference type="PROSITE" id="PS51462">
    <property type="entry name" value="NUDIX"/>
    <property type="match status" value="1"/>
</dbReference>
<dbReference type="Gene3D" id="3.90.79.10">
    <property type="entry name" value="Nucleoside Triphosphate Pyrophosphohydrolase"/>
    <property type="match status" value="1"/>
</dbReference>
<gene>
    <name evidence="14" type="ORF">RM573_08440</name>
</gene>
<comment type="function">
    <text evidence="8">Acts on ADP-mannose and ADP-glucose as well as ADP-ribose. Prevents glycogen biosynthesis. The reaction catalyzed by this enzyme is a limiting step of the gluconeogenic process.</text>
</comment>
<dbReference type="CDD" id="cd24155">
    <property type="entry name" value="NUDIX_ADPRase"/>
    <property type="match status" value="1"/>
</dbReference>
<evidence type="ECO:0000256" key="9">
    <source>
        <dbReference type="ARBA" id="ARBA00030162"/>
    </source>
</evidence>
<evidence type="ECO:0000259" key="13">
    <source>
        <dbReference type="PROSITE" id="PS51462"/>
    </source>
</evidence>
<evidence type="ECO:0000256" key="1">
    <source>
        <dbReference type="ARBA" id="ARBA00001946"/>
    </source>
</evidence>
<evidence type="ECO:0000256" key="12">
    <source>
        <dbReference type="ARBA" id="ARBA00049546"/>
    </source>
</evidence>
<dbReference type="PANTHER" id="PTHR11839">
    <property type="entry name" value="UDP/ADP-SUGAR PYROPHOSPHATASE"/>
    <property type="match status" value="1"/>
</dbReference>
<evidence type="ECO:0000313" key="14">
    <source>
        <dbReference type="EMBL" id="MDT0603622.1"/>
    </source>
</evidence>